<gene>
    <name evidence="7" type="ORF">SAMN04488136_11854</name>
</gene>
<name>A0A1G8D1K9_9VIBR</name>
<dbReference type="Proteomes" id="UP000198854">
    <property type="component" value="Unassembled WGS sequence"/>
</dbReference>
<proteinExistence type="inferred from homology"/>
<feature type="domain" description="RNA polymerase sigma-70 region 2" evidence="6">
    <location>
        <begin position="24"/>
        <end position="82"/>
    </location>
</feature>
<sequence>MVMNSEKTTAAVPCLLETWHLSESQLYHWLLKQSGDAELSFDLLQETFLRALQRGKAFCDIENQRAWLYRVASNLLVDELRKPTFVPVPDDLSLAPETLARPAVDSLAQCLPKALLQLSVAEREIIQQCDLAGVAQQAFANTHHLTLPATKSRIQRARKKLKQILKTQCHIRFDEQQRVCCFYSDTLDSNSSISVP</sequence>
<dbReference type="AlphaFoldDB" id="A0A1G8D1K9"/>
<dbReference type="SUPFAM" id="SSF88946">
    <property type="entry name" value="Sigma2 domain of RNA polymerase sigma factors"/>
    <property type="match status" value="1"/>
</dbReference>
<evidence type="ECO:0000259" key="6">
    <source>
        <dbReference type="Pfam" id="PF04542"/>
    </source>
</evidence>
<dbReference type="InterPro" id="IPR007627">
    <property type="entry name" value="RNA_pol_sigma70_r2"/>
</dbReference>
<evidence type="ECO:0000256" key="2">
    <source>
        <dbReference type="ARBA" id="ARBA00023015"/>
    </source>
</evidence>
<evidence type="ECO:0000256" key="1">
    <source>
        <dbReference type="ARBA" id="ARBA00010641"/>
    </source>
</evidence>
<dbReference type="GO" id="GO:0006352">
    <property type="term" value="P:DNA-templated transcription initiation"/>
    <property type="evidence" value="ECO:0007669"/>
    <property type="project" value="InterPro"/>
</dbReference>
<dbReference type="InterPro" id="IPR036388">
    <property type="entry name" value="WH-like_DNA-bd_sf"/>
</dbReference>
<dbReference type="PANTHER" id="PTHR43133:SF8">
    <property type="entry name" value="RNA POLYMERASE SIGMA FACTOR HI_1459-RELATED"/>
    <property type="match status" value="1"/>
</dbReference>
<dbReference type="GO" id="GO:0003677">
    <property type="term" value="F:DNA binding"/>
    <property type="evidence" value="ECO:0007669"/>
    <property type="project" value="UniProtKB-KW"/>
</dbReference>
<keyword evidence="2" id="KW-0805">Transcription regulation</keyword>
<dbReference type="PANTHER" id="PTHR43133">
    <property type="entry name" value="RNA POLYMERASE ECF-TYPE SIGMA FACTO"/>
    <property type="match status" value="1"/>
</dbReference>
<keyword evidence="3" id="KW-0731">Sigma factor</keyword>
<dbReference type="EMBL" id="FNDD01000018">
    <property type="protein sequence ID" value="SDH51727.1"/>
    <property type="molecule type" value="Genomic_DNA"/>
</dbReference>
<comment type="similarity">
    <text evidence="1">Belongs to the sigma-70 factor family. ECF subfamily.</text>
</comment>
<dbReference type="InterPro" id="IPR013324">
    <property type="entry name" value="RNA_pol_sigma_r3/r4-like"/>
</dbReference>
<evidence type="ECO:0000256" key="3">
    <source>
        <dbReference type="ARBA" id="ARBA00023082"/>
    </source>
</evidence>
<dbReference type="Gene3D" id="1.10.10.10">
    <property type="entry name" value="Winged helix-like DNA-binding domain superfamily/Winged helix DNA-binding domain"/>
    <property type="match status" value="1"/>
</dbReference>
<keyword evidence="4" id="KW-0238">DNA-binding</keyword>
<dbReference type="InterPro" id="IPR014284">
    <property type="entry name" value="RNA_pol_sigma-70_dom"/>
</dbReference>
<dbReference type="SUPFAM" id="SSF88659">
    <property type="entry name" value="Sigma3 and sigma4 domains of RNA polymerase sigma factors"/>
    <property type="match status" value="1"/>
</dbReference>
<evidence type="ECO:0000256" key="4">
    <source>
        <dbReference type="ARBA" id="ARBA00023125"/>
    </source>
</evidence>
<reference evidence="7 8" key="1">
    <citation type="submission" date="2016-10" db="EMBL/GenBank/DDBJ databases">
        <authorList>
            <person name="de Groot N.N."/>
        </authorList>
    </citation>
    <scope>NUCLEOTIDE SEQUENCE [LARGE SCALE GENOMIC DNA]</scope>
    <source>
        <strain evidence="7 8">CGMCC 1.10228</strain>
    </source>
</reference>
<keyword evidence="5" id="KW-0804">Transcription</keyword>
<dbReference type="NCBIfam" id="TIGR02937">
    <property type="entry name" value="sigma70-ECF"/>
    <property type="match status" value="1"/>
</dbReference>
<evidence type="ECO:0000313" key="8">
    <source>
        <dbReference type="Proteomes" id="UP000198854"/>
    </source>
</evidence>
<protein>
    <submittedName>
        <fullName evidence="7">RNA polymerase sigma-70 factor, ECF subfamily</fullName>
    </submittedName>
</protein>
<evidence type="ECO:0000313" key="7">
    <source>
        <dbReference type="EMBL" id="SDH51727.1"/>
    </source>
</evidence>
<dbReference type="Gene3D" id="1.10.1740.10">
    <property type="match status" value="1"/>
</dbReference>
<evidence type="ECO:0000256" key="5">
    <source>
        <dbReference type="ARBA" id="ARBA00023163"/>
    </source>
</evidence>
<dbReference type="InterPro" id="IPR013325">
    <property type="entry name" value="RNA_pol_sigma_r2"/>
</dbReference>
<organism evidence="7 8">
    <name type="scientific">Vibrio xiamenensis</name>
    <dbReference type="NCBI Taxonomy" id="861298"/>
    <lineage>
        <taxon>Bacteria</taxon>
        <taxon>Pseudomonadati</taxon>
        <taxon>Pseudomonadota</taxon>
        <taxon>Gammaproteobacteria</taxon>
        <taxon>Vibrionales</taxon>
        <taxon>Vibrionaceae</taxon>
        <taxon>Vibrio</taxon>
    </lineage>
</organism>
<keyword evidence="8" id="KW-1185">Reference proteome</keyword>
<accession>A0A1G8D1K9</accession>
<dbReference type="STRING" id="861298.SAMN04488136_11854"/>
<dbReference type="InterPro" id="IPR039425">
    <property type="entry name" value="RNA_pol_sigma-70-like"/>
</dbReference>
<dbReference type="GO" id="GO:0016987">
    <property type="term" value="F:sigma factor activity"/>
    <property type="evidence" value="ECO:0007669"/>
    <property type="project" value="UniProtKB-KW"/>
</dbReference>
<dbReference type="Pfam" id="PF04542">
    <property type="entry name" value="Sigma70_r2"/>
    <property type="match status" value="1"/>
</dbReference>